<evidence type="ECO:0000313" key="8">
    <source>
        <dbReference type="EMBL" id="EHM13712.1"/>
    </source>
</evidence>
<dbReference type="Proteomes" id="UP000003806">
    <property type="component" value="Chromosome"/>
</dbReference>
<dbReference type="GO" id="GO:0007062">
    <property type="term" value="P:sister chromatid cohesion"/>
    <property type="evidence" value="ECO:0007669"/>
    <property type="project" value="InterPro"/>
</dbReference>
<gene>
    <name evidence="6" type="primary">smc</name>
    <name evidence="8" type="ORF">JonanDRAFT_1348</name>
</gene>
<dbReference type="GO" id="GO:0016887">
    <property type="term" value="F:ATP hydrolysis activity"/>
    <property type="evidence" value="ECO:0007669"/>
    <property type="project" value="InterPro"/>
</dbReference>
<dbReference type="PANTHER" id="PTHR43977">
    <property type="entry name" value="STRUCTURAL MAINTENANCE OF CHROMOSOMES PROTEIN 3"/>
    <property type="match status" value="1"/>
</dbReference>
<dbReference type="GO" id="GO:0006260">
    <property type="term" value="P:DNA replication"/>
    <property type="evidence" value="ECO:0007669"/>
    <property type="project" value="UniProtKB-UniRule"/>
</dbReference>
<comment type="function">
    <text evidence="6">Required for chromosome condensation and partitioning.</text>
</comment>
<dbReference type="STRING" id="885272.JonanDRAFT_1348"/>
<comment type="domain">
    <text evidence="6">Contains large globular domains required for ATP hydrolysis at each terminus and a third globular domain forming a flexible hinge near the middle of the molecule. These domains are separated by coiled-coil structures.</text>
</comment>
<feature type="coiled-coil region" evidence="6">
    <location>
        <begin position="159"/>
        <end position="220"/>
    </location>
</feature>
<dbReference type="InterPro" id="IPR003395">
    <property type="entry name" value="RecF/RecN/SMC_N"/>
</dbReference>
<evidence type="ECO:0000313" key="9">
    <source>
        <dbReference type="Proteomes" id="UP000003806"/>
    </source>
</evidence>
<feature type="binding site" evidence="6">
    <location>
        <begin position="32"/>
        <end position="39"/>
    </location>
    <ligand>
        <name>ATP</name>
        <dbReference type="ChEBI" id="CHEBI:30616"/>
    </ligand>
</feature>
<feature type="coiled-coil region" evidence="6">
    <location>
        <begin position="644"/>
        <end position="755"/>
    </location>
</feature>
<dbReference type="Gene3D" id="3.40.50.300">
    <property type="entry name" value="P-loop containing nucleotide triphosphate hydrolases"/>
    <property type="match status" value="2"/>
</dbReference>
<keyword evidence="9" id="KW-1185">Reference proteome</keyword>
<dbReference type="HAMAP" id="MF_01894">
    <property type="entry name" value="Smc_prok"/>
    <property type="match status" value="1"/>
</dbReference>
<dbReference type="Pfam" id="PF02463">
    <property type="entry name" value="SMC_N"/>
    <property type="match status" value="1"/>
</dbReference>
<dbReference type="InterPro" id="IPR024704">
    <property type="entry name" value="SMC"/>
</dbReference>
<comment type="similarity">
    <text evidence="6">Belongs to the SMC family.</text>
</comment>
<dbReference type="SMART" id="SM00968">
    <property type="entry name" value="SMC_hinge"/>
    <property type="match status" value="1"/>
</dbReference>
<dbReference type="eggNOG" id="COG1196">
    <property type="taxonomic scope" value="Bacteria"/>
</dbReference>
<dbReference type="InterPro" id="IPR011890">
    <property type="entry name" value="SMC_prok"/>
</dbReference>
<dbReference type="InterPro" id="IPR036277">
    <property type="entry name" value="SMC_hinge_sf"/>
</dbReference>
<dbReference type="PIRSF" id="PIRSF005719">
    <property type="entry name" value="SMC"/>
    <property type="match status" value="1"/>
</dbReference>
<dbReference type="Pfam" id="PF06470">
    <property type="entry name" value="SMC_hinge"/>
    <property type="match status" value="1"/>
</dbReference>
<comment type="subcellular location">
    <subcellularLocation>
        <location evidence="6">Cytoplasm</location>
    </subcellularLocation>
</comment>
<name>H0UMK9_9BACT</name>
<dbReference type="GO" id="GO:0030261">
    <property type="term" value="P:chromosome condensation"/>
    <property type="evidence" value="ECO:0007669"/>
    <property type="project" value="InterPro"/>
</dbReference>
<evidence type="ECO:0000256" key="4">
    <source>
        <dbReference type="ARBA" id="ARBA00023054"/>
    </source>
</evidence>
<feature type="coiled-coil region" evidence="6">
    <location>
        <begin position="338"/>
        <end position="393"/>
    </location>
</feature>
<dbReference type="GO" id="GO:0005737">
    <property type="term" value="C:cytoplasm"/>
    <property type="evidence" value="ECO:0007669"/>
    <property type="project" value="UniProtKB-SubCell"/>
</dbReference>
<evidence type="ECO:0000259" key="7">
    <source>
        <dbReference type="SMART" id="SM00968"/>
    </source>
</evidence>
<dbReference type="SUPFAM" id="SSF75553">
    <property type="entry name" value="Smc hinge domain"/>
    <property type="match status" value="1"/>
</dbReference>
<keyword evidence="3 6" id="KW-0067">ATP-binding</keyword>
<evidence type="ECO:0000256" key="5">
    <source>
        <dbReference type="ARBA" id="ARBA00023125"/>
    </source>
</evidence>
<keyword evidence="1 6" id="KW-0963">Cytoplasm</keyword>
<dbReference type="InterPro" id="IPR010935">
    <property type="entry name" value="SMC_hinge"/>
</dbReference>
<evidence type="ECO:0000256" key="2">
    <source>
        <dbReference type="ARBA" id="ARBA00022741"/>
    </source>
</evidence>
<dbReference type="GO" id="GO:0005694">
    <property type="term" value="C:chromosome"/>
    <property type="evidence" value="ECO:0007669"/>
    <property type="project" value="InterPro"/>
</dbReference>
<feature type="domain" description="SMC hinge" evidence="7">
    <location>
        <begin position="500"/>
        <end position="613"/>
    </location>
</feature>
<dbReference type="GO" id="GO:0003677">
    <property type="term" value="F:DNA binding"/>
    <property type="evidence" value="ECO:0007669"/>
    <property type="project" value="UniProtKB-UniRule"/>
</dbReference>
<dbReference type="GO" id="GO:0005524">
    <property type="term" value="F:ATP binding"/>
    <property type="evidence" value="ECO:0007669"/>
    <property type="project" value="UniProtKB-UniRule"/>
</dbReference>
<dbReference type="EMBL" id="CM001376">
    <property type="protein sequence ID" value="EHM13712.1"/>
    <property type="molecule type" value="Genomic_DNA"/>
</dbReference>
<proteinExistence type="inferred from homology"/>
<sequence length="1133" mass="124656">MYIERLTLKNFKSFGGTHQMPFAPGFTAIVGPNGSGKSNILDGLRWALGESSASRLRIARQSDLIFQGSAGMVEASEAEVTVQLSDGATHPTLRRSLSQSGAEIWADGVKIRLGDLGAFKEEVGLGGERFAFIGQGEVTEAISQRPKERRLQLEELFGVDRYRRRRDDAALELKEAQDELLRLQTLIGELTARRDEIAPQAALAKRAQELEARLETLNGRLYHLRRFEEERRLADAKARGEKLQAGFSRATWWNAGWSSQLDRLRRRGDEYLKRRAQLQERQDELTPMLENARQAETAAQGTIRENAFALSRLDEEKERLCAGQTKLAQDRKSASARLSECQTRLAELSGRIAELEDRIRRQSDATASRQKKLSELTERRASYQEALADARGRLSGAASSTAAAEAWQAELEAEHRRLTDCVARGDRALEALEDRTEELVEGMRNATSLAQDLSMRQAGARRTAASLEGELEAARSSAAESAYPRPVQMVLAAISLGKLDIKACPAAESFECPAELAAAMEAYLGGRQYWLLVEDTASAQKGIDLLKGRSGGRATFLPLERCQARLGALPSGKGVIGRASELVKPAPEWKKAVDHLLGGVLVVEDYATGAALSRGAHFSVVTLEGEVFSPSGAVSGGKSSHAGAISARRQAAELAARLEEAQAASRRLRAELTQAEEAEKTAQEELNRHRAVTSRAKEELEGLQNSLRAVSAELAELEERRGRFQQKQEEWQRYASETESRLKELEREIESLAASPDGNDAAPEDALPQLRGEELLAQERTDHTKQELQRLLGEEMALSSQLVRLENDRRTAQTRLDGAKEQETEALTRRRALEAQMSDLRGLFDELERSGASDAARTERLIRRSDAASARLEKIRAERAAVEADAERSNVRLEEMISASEARWPYPESFAPGDERREAVESAARYAERALRELGPVNVGALDEQASLDGRLTYLNDQTADVKNGIRSLQDVIAQADRQAAELFSKAMDQIDVRFNSLFGRLFGGGEAHLSWQGEAGAWDSGVEITARPPGKKTLLLAQLSGGEQSLTALALLFAAMETAGAPLAVLDEVDAALDEVNLSRFAQLAAEYATRVQLIVMTHRRQTMEGADTMFGVTMSEPGLSQIVSVRTDQWE</sequence>
<dbReference type="GO" id="GO:0007059">
    <property type="term" value="P:chromosome segregation"/>
    <property type="evidence" value="ECO:0007669"/>
    <property type="project" value="UniProtKB-UniRule"/>
</dbReference>
<protein>
    <recommendedName>
        <fullName evidence="6">Chromosome partition protein Smc</fullName>
    </recommendedName>
</protein>
<dbReference type="SUPFAM" id="SSF52540">
    <property type="entry name" value="P-loop containing nucleoside triphosphate hydrolases"/>
    <property type="match status" value="1"/>
</dbReference>
<evidence type="ECO:0000256" key="1">
    <source>
        <dbReference type="ARBA" id="ARBA00022490"/>
    </source>
</evidence>
<evidence type="ECO:0000256" key="3">
    <source>
        <dbReference type="ARBA" id="ARBA00022840"/>
    </source>
</evidence>
<dbReference type="NCBIfam" id="TIGR02168">
    <property type="entry name" value="SMC_prok_B"/>
    <property type="match status" value="1"/>
</dbReference>
<feature type="coiled-coil region" evidence="6">
    <location>
        <begin position="788"/>
        <end position="892"/>
    </location>
</feature>
<dbReference type="AlphaFoldDB" id="H0UMK9"/>
<dbReference type="RefSeq" id="WP_008523279.1">
    <property type="nucleotide sequence ID" value="NZ_CM001376.1"/>
</dbReference>
<dbReference type="SUPFAM" id="SSF57997">
    <property type="entry name" value="Tropomyosin"/>
    <property type="match status" value="1"/>
</dbReference>
<evidence type="ECO:0000256" key="6">
    <source>
        <dbReference type="HAMAP-Rule" id="MF_01894"/>
    </source>
</evidence>
<comment type="subunit">
    <text evidence="6">Homodimer.</text>
</comment>
<reference evidence="8 9" key="1">
    <citation type="submission" date="2011-11" db="EMBL/GenBank/DDBJ databases">
        <title>The Noncontiguous Finished genome of Jonquetella anthropi DSM 22815.</title>
        <authorList>
            <consortium name="US DOE Joint Genome Institute (JGI-PGF)"/>
            <person name="Lucas S."/>
            <person name="Copeland A."/>
            <person name="Lapidus A."/>
            <person name="Glavina del Rio T."/>
            <person name="Dalin E."/>
            <person name="Tice H."/>
            <person name="Bruce D."/>
            <person name="Goodwin L."/>
            <person name="Pitluck S."/>
            <person name="Peters L."/>
            <person name="Mikhailova N."/>
            <person name="Held B."/>
            <person name="Kyrpides N."/>
            <person name="Mavromatis K."/>
            <person name="Ivanova N."/>
            <person name="Markowitz V."/>
            <person name="Cheng J.-F."/>
            <person name="Hugenholtz P."/>
            <person name="Woyke T."/>
            <person name="Wu D."/>
            <person name="Gronow S."/>
            <person name="Wellnitz S."/>
            <person name="Brambilla E."/>
            <person name="Klenk H.-P."/>
            <person name="Eisen J.A."/>
        </authorList>
    </citation>
    <scope>NUCLEOTIDE SEQUENCE [LARGE SCALE GENOMIC DNA]</scope>
    <source>
        <strain evidence="8 9">DSM 22815</strain>
    </source>
</reference>
<dbReference type="InterPro" id="IPR027417">
    <property type="entry name" value="P-loop_NTPase"/>
</dbReference>
<dbReference type="Gene3D" id="3.30.70.1620">
    <property type="match status" value="1"/>
</dbReference>
<keyword evidence="2 6" id="KW-0547">Nucleotide-binding</keyword>
<organism evidence="8 9">
    <name type="scientific">Jonquetella anthropi DSM 22815</name>
    <dbReference type="NCBI Taxonomy" id="885272"/>
    <lineage>
        <taxon>Bacteria</taxon>
        <taxon>Thermotogati</taxon>
        <taxon>Synergistota</taxon>
        <taxon>Synergistia</taxon>
        <taxon>Synergistales</taxon>
        <taxon>Dethiosulfovibrionaceae</taxon>
        <taxon>Jonquetella</taxon>
    </lineage>
</organism>
<keyword evidence="4 6" id="KW-0175">Coiled coil</keyword>
<keyword evidence="5 6" id="KW-0238">DNA-binding</keyword>
<dbReference type="Gene3D" id="1.20.1060.20">
    <property type="match status" value="1"/>
</dbReference>
<accession>H0UMK9</accession>
<dbReference type="HOGENOM" id="CLU_001042_2_2_0"/>